<evidence type="ECO:0000313" key="2">
    <source>
        <dbReference type="Proteomes" id="UP000230052"/>
    </source>
</evidence>
<gene>
    <name evidence="1" type="ORF">COS99_02775</name>
</gene>
<dbReference type="PROSITE" id="PS51257">
    <property type="entry name" value="PROKAR_LIPOPROTEIN"/>
    <property type="match status" value="1"/>
</dbReference>
<dbReference type="AlphaFoldDB" id="A0A2J0KX85"/>
<accession>A0A2J0KX85</accession>
<proteinExistence type="predicted"/>
<reference evidence="1 2" key="1">
    <citation type="submission" date="2017-09" db="EMBL/GenBank/DDBJ databases">
        <title>Depth-based differentiation of microbial function through sediment-hosted aquifers and enrichment of novel symbionts in the deep terrestrial subsurface.</title>
        <authorList>
            <person name="Probst A.J."/>
            <person name="Ladd B."/>
            <person name="Jarett J.K."/>
            <person name="Geller-Mcgrath D.E."/>
            <person name="Sieber C.M."/>
            <person name="Emerson J.B."/>
            <person name="Anantharaman K."/>
            <person name="Thomas B.C."/>
            <person name="Malmstrom R."/>
            <person name="Stieglmeier M."/>
            <person name="Klingl A."/>
            <person name="Woyke T."/>
            <person name="Ryan C.M."/>
            <person name="Banfield J.F."/>
        </authorList>
    </citation>
    <scope>NUCLEOTIDE SEQUENCE [LARGE SCALE GENOMIC DNA]</scope>
    <source>
        <strain evidence="1">CG07_land_8_20_14_0_80_42_15</strain>
    </source>
</reference>
<organism evidence="1 2">
    <name type="scientific">Candidatus Aquitaenariimonas noxiae</name>
    <dbReference type="NCBI Taxonomy" id="1974741"/>
    <lineage>
        <taxon>Bacteria</taxon>
        <taxon>Pseudomonadati</taxon>
        <taxon>Candidatus Omnitrophota</taxon>
        <taxon>Candidatus Aquitaenariimonas</taxon>
    </lineage>
</organism>
<evidence type="ECO:0000313" key="1">
    <source>
        <dbReference type="EMBL" id="PIU41944.1"/>
    </source>
</evidence>
<sequence length="197" mass="22837">MEQKNMKKIILLILLCLFLTGCDDMSLYKITRHEDGAIIKMNRLTGEITIIKDGKITTEEEIRASTYAEKAALEPKGWRYQSRELYNSNVTIKIKLISDKLYYEVEIIPRTSELFQSQEREISLPRKERKNPVIILKLYDEDSFELIYQPIPLVDMTRKTSKGGEYESLDYAGSVKCDRNTYANIKSGDLSYSITQD</sequence>
<dbReference type="Proteomes" id="UP000230052">
    <property type="component" value="Unassembled WGS sequence"/>
</dbReference>
<name>A0A2J0KX85_9BACT</name>
<comment type="caution">
    <text evidence="1">The sequence shown here is derived from an EMBL/GenBank/DDBJ whole genome shotgun (WGS) entry which is preliminary data.</text>
</comment>
<dbReference type="EMBL" id="PEWV01000026">
    <property type="protein sequence ID" value="PIU41944.1"/>
    <property type="molecule type" value="Genomic_DNA"/>
</dbReference>
<evidence type="ECO:0008006" key="3">
    <source>
        <dbReference type="Google" id="ProtNLM"/>
    </source>
</evidence>
<protein>
    <recommendedName>
        <fullName evidence="3">Lipoprotein</fullName>
    </recommendedName>
</protein>